<sequence length="44" mass="4964">IIINERYVNGDFSKNQIRIHTMIEAAVAGARGIYPIPRRVPAIE</sequence>
<comment type="caution">
    <text evidence="1">The sequence shown here is derived from an EMBL/GenBank/DDBJ whole genome shotgun (WGS) entry which is preliminary data.</text>
</comment>
<proteinExistence type="predicted"/>
<reference evidence="1" key="1">
    <citation type="journal article" date="2014" name="Front. Microbiol.">
        <title>High frequency of phylogenetically diverse reductive dehalogenase-homologous genes in deep subseafloor sedimentary metagenomes.</title>
        <authorList>
            <person name="Kawai M."/>
            <person name="Futagami T."/>
            <person name="Toyoda A."/>
            <person name="Takaki Y."/>
            <person name="Nishi S."/>
            <person name="Hori S."/>
            <person name="Arai W."/>
            <person name="Tsubouchi T."/>
            <person name="Morono Y."/>
            <person name="Uchiyama I."/>
            <person name="Ito T."/>
            <person name="Fujiyama A."/>
            <person name="Inagaki F."/>
            <person name="Takami H."/>
        </authorList>
    </citation>
    <scope>NUCLEOTIDE SEQUENCE</scope>
    <source>
        <strain evidence="1">Expedition CK06-06</strain>
    </source>
</reference>
<feature type="non-terminal residue" evidence="1">
    <location>
        <position position="1"/>
    </location>
</feature>
<protein>
    <submittedName>
        <fullName evidence="1">Uncharacterized protein</fullName>
    </submittedName>
</protein>
<dbReference type="AlphaFoldDB" id="X1J492"/>
<organism evidence="1">
    <name type="scientific">marine sediment metagenome</name>
    <dbReference type="NCBI Taxonomy" id="412755"/>
    <lineage>
        <taxon>unclassified sequences</taxon>
        <taxon>metagenomes</taxon>
        <taxon>ecological metagenomes</taxon>
    </lineage>
</organism>
<gene>
    <name evidence="1" type="ORF">S03H2_67310</name>
</gene>
<dbReference type="EMBL" id="BARU01044043">
    <property type="protein sequence ID" value="GAH76320.1"/>
    <property type="molecule type" value="Genomic_DNA"/>
</dbReference>
<name>X1J492_9ZZZZ</name>
<evidence type="ECO:0000313" key="1">
    <source>
        <dbReference type="EMBL" id="GAH76320.1"/>
    </source>
</evidence>
<accession>X1J492</accession>